<dbReference type="PROSITE" id="PS00374">
    <property type="entry name" value="MGMT"/>
    <property type="match status" value="1"/>
</dbReference>
<accession>A0A926P2J6</accession>
<sequence>MPVASLPTPVGPLAVTVEGDAVTRLAWDSGTQGEACALLEEALSQLEAYFDGRLKTFDLPLAPKGNELHQAVFKAMLDIPYGQTRTYGDVAKDLGTYGQPIGQACGANPIPVIIPCHRILSATGLGGYSGAGGLDTKIALLKLEGGYPFLL</sequence>
<dbReference type="NCBIfam" id="TIGR00589">
    <property type="entry name" value="ogt"/>
    <property type="match status" value="1"/>
</dbReference>
<reference evidence="11" key="1">
    <citation type="submission" date="2020-05" db="EMBL/GenBank/DDBJ databases">
        <title>Identification of trans-AT polyketide cluster in two marine bacteria, producers of a novel glutaramide-containing polyketide sesbanimide D and analogs.</title>
        <authorList>
            <person name="Kacar D."/>
            <person name="Rodriguez P."/>
            <person name="Canedo L."/>
            <person name="Gonzalez E."/>
            <person name="Galan B."/>
            <person name="De La Calle F."/>
            <person name="Garcia J.L."/>
        </authorList>
    </citation>
    <scope>NUCLEOTIDE SEQUENCE</scope>
    <source>
        <strain evidence="11">PHM038</strain>
    </source>
</reference>
<evidence type="ECO:0000256" key="2">
    <source>
        <dbReference type="ARBA" id="ARBA00022490"/>
    </source>
</evidence>
<proteinExistence type="inferred from homology"/>
<comment type="catalytic activity">
    <reaction evidence="1 8">
        <text>a 4-O-methyl-thymidine in DNA + L-cysteinyl-[protein] = a thymidine in DNA + S-methyl-L-cysteinyl-[protein]</text>
        <dbReference type="Rhea" id="RHEA:53428"/>
        <dbReference type="Rhea" id="RHEA-COMP:10131"/>
        <dbReference type="Rhea" id="RHEA-COMP:10132"/>
        <dbReference type="Rhea" id="RHEA-COMP:13555"/>
        <dbReference type="Rhea" id="RHEA-COMP:13556"/>
        <dbReference type="ChEBI" id="CHEBI:29950"/>
        <dbReference type="ChEBI" id="CHEBI:82612"/>
        <dbReference type="ChEBI" id="CHEBI:137386"/>
        <dbReference type="ChEBI" id="CHEBI:137387"/>
        <dbReference type="EC" id="2.1.1.63"/>
    </reaction>
</comment>
<comment type="function">
    <text evidence="8">Involved in the cellular defense against the biological effects of O6-methylguanine (O6-MeG) and O4-methylthymine (O4-MeT) in DNA. Repairs the methylated nucleobase in DNA by stoichiometrically transferring the methyl group to a cysteine residue in the enzyme. This is a suicide reaction: the enzyme is irreversibly inactivated.</text>
</comment>
<evidence type="ECO:0000259" key="10">
    <source>
        <dbReference type="Pfam" id="PF02870"/>
    </source>
</evidence>
<evidence type="ECO:0000256" key="5">
    <source>
        <dbReference type="ARBA" id="ARBA00022763"/>
    </source>
</evidence>
<evidence type="ECO:0000256" key="8">
    <source>
        <dbReference type="HAMAP-Rule" id="MF_00772"/>
    </source>
</evidence>
<dbReference type="PANTHER" id="PTHR10815">
    <property type="entry name" value="METHYLATED-DNA--PROTEIN-CYSTEINE METHYLTRANSFERASE"/>
    <property type="match status" value="1"/>
</dbReference>
<evidence type="ECO:0000256" key="7">
    <source>
        <dbReference type="ARBA" id="ARBA00049348"/>
    </source>
</evidence>
<evidence type="ECO:0000256" key="1">
    <source>
        <dbReference type="ARBA" id="ARBA00001286"/>
    </source>
</evidence>
<dbReference type="CDD" id="cd06445">
    <property type="entry name" value="ATase"/>
    <property type="match status" value="1"/>
</dbReference>
<dbReference type="Proteomes" id="UP000598467">
    <property type="component" value="Unassembled WGS sequence"/>
</dbReference>
<dbReference type="RefSeq" id="WP_190293068.1">
    <property type="nucleotide sequence ID" value="NZ_JABFCZ010000022.1"/>
</dbReference>
<comment type="miscellaneous">
    <text evidence="8">This enzyme catalyzes only one turnover and therefore is not strictly catalytic. According to one definition, an enzyme is a biocatalyst that acts repeatedly and over many reaction cycles.</text>
</comment>
<dbReference type="InterPro" id="IPR023546">
    <property type="entry name" value="MGMT"/>
</dbReference>
<keyword evidence="3 8" id="KW-0489">Methyltransferase</keyword>
<evidence type="ECO:0000256" key="6">
    <source>
        <dbReference type="ARBA" id="ARBA00023204"/>
    </source>
</evidence>
<comment type="subcellular location">
    <subcellularLocation>
        <location evidence="8">Cytoplasm</location>
    </subcellularLocation>
</comment>
<dbReference type="GO" id="GO:0003908">
    <property type="term" value="F:methylated-DNA-[protein]-cysteine S-methyltransferase activity"/>
    <property type="evidence" value="ECO:0007669"/>
    <property type="project" value="UniProtKB-UniRule"/>
</dbReference>
<comment type="caution">
    <text evidence="11">The sequence shown here is derived from an EMBL/GenBank/DDBJ whole genome shotgun (WGS) entry which is preliminary data.</text>
</comment>
<evidence type="ECO:0000313" key="12">
    <source>
        <dbReference type="Proteomes" id="UP000598467"/>
    </source>
</evidence>
<name>A0A926P2J6_9HYPH</name>
<dbReference type="Gene3D" id="1.10.10.10">
    <property type="entry name" value="Winged helix-like DNA-binding domain superfamily/Winged helix DNA-binding domain"/>
    <property type="match status" value="1"/>
</dbReference>
<dbReference type="AlphaFoldDB" id="A0A926P2J6"/>
<dbReference type="GO" id="GO:0032259">
    <property type="term" value="P:methylation"/>
    <property type="evidence" value="ECO:0007669"/>
    <property type="project" value="UniProtKB-KW"/>
</dbReference>
<protein>
    <recommendedName>
        <fullName evidence="8">Methylated-DNA--protein-cysteine methyltransferase</fullName>
        <ecNumber evidence="8">2.1.1.63</ecNumber>
    </recommendedName>
    <alternativeName>
        <fullName evidence="8">6-O-methylguanine-DNA methyltransferase</fullName>
        <shortName evidence="8">MGMT</shortName>
    </alternativeName>
    <alternativeName>
        <fullName evidence="8">O-6-methylguanine-DNA-alkyltransferase</fullName>
    </alternativeName>
</protein>
<dbReference type="Pfam" id="PF01035">
    <property type="entry name" value="DNA_binding_1"/>
    <property type="match status" value="1"/>
</dbReference>
<keyword evidence="4 8" id="KW-0808">Transferase</keyword>
<comment type="similarity">
    <text evidence="8">Belongs to the MGMT family.</text>
</comment>
<dbReference type="EMBL" id="JABFCZ010000022">
    <property type="protein sequence ID" value="MBD1548375.1"/>
    <property type="molecule type" value="Genomic_DNA"/>
</dbReference>
<dbReference type="PANTHER" id="PTHR10815:SF13">
    <property type="entry name" value="METHYLATED-DNA--PROTEIN-CYSTEINE METHYLTRANSFERASE"/>
    <property type="match status" value="1"/>
</dbReference>
<dbReference type="GO" id="GO:0006307">
    <property type="term" value="P:DNA alkylation repair"/>
    <property type="evidence" value="ECO:0007669"/>
    <property type="project" value="UniProtKB-UniRule"/>
</dbReference>
<feature type="active site" description="Nucleophile; methyl group acceptor" evidence="8">
    <location>
        <position position="116"/>
    </location>
</feature>
<dbReference type="InterPro" id="IPR036631">
    <property type="entry name" value="MGMT_N_sf"/>
</dbReference>
<evidence type="ECO:0000256" key="3">
    <source>
        <dbReference type="ARBA" id="ARBA00022603"/>
    </source>
</evidence>
<organism evidence="11 12">
    <name type="scientific">Roseibium aggregatum</name>
    <dbReference type="NCBI Taxonomy" id="187304"/>
    <lineage>
        <taxon>Bacteria</taxon>
        <taxon>Pseudomonadati</taxon>
        <taxon>Pseudomonadota</taxon>
        <taxon>Alphaproteobacteria</taxon>
        <taxon>Hyphomicrobiales</taxon>
        <taxon>Stappiaceae</taxon>
        <taxon>Roseibium</taxon>
    </lineage>
</organism>
<dbReference type="EC" id="2.1.1.63" evidence="8"/>
<dbReference type="InterPro" id="IPR014048">
    <property type="entry name" value="MethylDNA_cys_MeTrfase_DNA-bd"/>
</dbReference>
<gene>
    <name evidence="11" type="ORF">HK439_19090</name>
</gene>
<dbReference type="InterPro" id="IPR036217">
    <property type="entry name" value="MethylDNA_cys_MeTrfase_DNAb"/>
</dbReference>
<dbReference type="HAMAP" id="MF_00772">
    <property type="entry name" value="OGT"/>
    <property type="match status" value="1"/>
</dbReference>
<keyword evidence="6 8" id="KW-0234">DNA repair</keyword>
<dbReference type="Gene3D" id="3.30.160.70">
    <property type="entry name" value="Methylated DNA-protein cysteine methyltransferase domain"/>
    <property type="match status" value="1"/>
</dbReference>
<evidence type="ECO:0000313" key="11">
    <source>
        <dbReference type="EMBL" id="MBD1548375.1"/>
    </source>
</evidence>
<feature type="domain" description="Methylguanine DNA methyltransferase ribonuclease-like" evidence="10">
    <location>
        <begin position="6"/>
        <end position="63"/>
    </location>
</feature>
<dbReference type="SUPFAM" id="SSF53155">
    <property type="entry name" value="Methylated DNA-protein cysteine methyltransferase domain"/>
    <property type="match status" value="1"/>
</dbReference>
<keyword evidence="5 8" id="KW-0227">DNA damage</keyword>
<dbReference type="InterPro" id="IPR008332">
    <property type="entry name" value="MethylG_MeTrfase_N"/>
</dbReference>
<feature type="domain" description="Methylated-DNA-[protein]-cysteine S-methyltransferase DNA binding" evidence="9">
    <location>
        <begin position="68"/>
        <end position="145"/>
    </location>
</feature>
<dbReference type="InterPro" id="IPR036388">
    <property type="entry name" value="WH-like_DNA-bd_sf"/>
</dbReference>
<evidence type="ECO:0000256" key="4">
    <source>
        <dbReference type="ARBA" id="ARBA00022679"/>
    </source>
</evidence>
<comment type="catalytic activity">
    <reaction evidence="7 8">
        <text>a 6-O-methyl-2'-deoxyguanosine in DNA + L-cysteinyl-[protein] = S-methyl-L-cysteinyl-[protein] + a 2'-deoxyguanosine in DNA</text>
        <dbReference type="Rhea" id="RHEA:24000"/>
        <dbReference type="Rhea" id="RHEA-COMP:10131"/>
        <dbReference type="Rhea" id="RHEA-COMP:10132"/>
        <dbReference type="Rhea" id="RHEA-COMP:11367"/>
        <dbReference type="Rhea" id="RHEA-COMP:11368"/>
        <dbReference type="ChEBI" id="CHEBI:29950"/>
        <dbReference type="ChEBI" id="CHEBI:82612"/>
        <dbReference type="ChEBI" id="CHEBI:85445"/>
        <dbReference type="ChEBI" id="CHEBI:85448"/>
        <dbReference type="EC" id="2.1.1.63"/>
    </reaction>
</comment>
<dbReference type="SUPFAM" id="SSF46767">
    <property type="entry name" value="Methylated DNA-protein cysteine methyltransferase, C-terminal domain"/>
    <property type="match status" value="1"/>
</dbReference>
<dbReference type="Pfam" id="PF02870">
    <property type="entry name" value="Methyltransf_1N"/>
    <property type="match status" value="1"/>
</dbReference>
<dbReference type="InterPro" id="IPR001497">
    <property type="entry name" value="MethylDNA_cys_MeTrfase_AS"/>
</dbReference>
<keyword evidence="2 8" id="KW-0963">Cytoplasm</keyword>
<evidence type="ECO:0000259" key="9">
    <source>
        <dbReference type="Pfam" id="PF01035"/>
    </source>
</evidence>
<dbReference type="GO" id="GO:0005737">
    <property type="term" value="C:cytoplasm"/>
    <property type="evidence" value="ECO:0007669"/>
    <property type="project" value="UniProtKB-SubCell"/>
</dbReference>